<evidence type="ECO:0000313" key="2">
    <source>
        <dbReference type="EMBL" id="CAF4008155.1"/>
    </source>
</evidence>
<accession>A0A815QF00</accession>
<proteinExistence type="predicted"/>
<name>A0A815QF00_9BILA</name>
<comment type="caution">
    <text evidence="1">The sequence shown here is derived from an EMBL/GenBank/DDBJ whole genome shotgun (WGS) entry which is preliminary data.</text>
</comment>
<evidence type="ECO:0000313" key="3">
    <source>
        <dbReference type="Proteomes" id="UP000663845"/>
    </source>
</evidence>
<evidence type="ECO:0000313" key="1">
    <source>
        <dbReference type="EMBL" id="CAF1462404.1"/>
    </source>
</evidence>
<gene>
    <name evidence="1" type="ORF">JYZ213_LOCUS41331</name>
    <name evidence="2" type="ORF">OXD698_LOCUS29931</name>
</gene>
<reference evidence="1" key="1">
    <citation type="submission" date="2021-02" db="EMBL/GenBank/DDBJ databases">
        <authorList>
            <person name="Nowell W R."/>
        </authorList>
    </citation>
    <scope>NUCLEOTIDE SEQUENCE</scope>
</reference>
<protein>
    <submittedName>
        <fullName evidence="1">Uncharacterized protein</fullName>
    </submittedName>
</protein>
<organism evidence="1 3">
    <name type="scientific">Adineta steineri</name>
    <dbReference type="NCBI Taxonomy" id="433720"/>
    <lineage>
        <taxon>Eukaryota</taxon>
        <taxon>Metazoa</taxon>
        <taxon>Spiralia</taxon>
        <taxon>Gnathifera</taxon>
        <taxon>Rotifera</taxon>
        <taxon>Eurotatoria</taxon>
        <taxon>Bdelloidea</taxon>
        <taxon>Adinetida</taxon>
        <taxon>Adinetidae</taxon>
        <taxon>Adineta</taxon>
    </lineage>
</organism>
<dbReference type="AlphaFoldDB" id="A0A815QF00"/>
<dbReference type="Proteomes" id="UP000663844">
    <property type="component" value="Unassembled WGS sequence"/>
</dbReference>
<dbReference type="EMBL" id="CAJOAZ010003449">
    <property type="protein sequence ID" value="CAF4008155.1"/>
    <property type="molecule type" value="Genomic_DNA"/>
</dbReference>
<dbReference type="Proteomes" id="UP000663845">
    <property type="component" value="Unassembled WGS sequence"/>
</dbReference>
<sequence length="124" mass="14428">MDSKSSKLSVKSSHEIITSYVCQPRQRIAQNCLLLWVDTIIDQTNGGYENALKQIRTIIGDVNVFTQRDTCIDFVTDAQEEIKFFLVLKDTQFQQIMRLINDIPQLDGIYIFSDIEILHEQWTK</sequence>
<dbReference type="EMBL" id="CAJNOG010001664">
    <property type="protein sequence ID" value="CAF1462404.1"/>
    <property type="molecule type" value="Genomic_DNA"/>
</dbReference>